<name>A0A9Q9UBF0_FUSFU</name>
<dbReference type="EMBL" id="CABFJX010000190">
    <property type="protein sequence ID" value="VTT67045.1"/>
    <property type="molecule type" value="Genomic_DNA"/>
</dbReference>
<comment type="caution">
    <text evidence="1">The sequence shown here is derived from an EMBL/GenBank/DDBJ whole genome shotgun (WGS) entry which is preliminary data.</text>
</comment>
<reference evidence="1" key="1">
    <citation type="submission" date="2019-05" db="EMBL/GenBank/DDBJ databases">
        <authorList>
            <person name="Piombo E."/>
        </authorList>
    </citation>
    <scope>NUCLEOTIDE SEQUENCE</scope>
    <source>
        <strain evidence="1">C2S</strain>
    </source>
</reference>
<gene>
    <name evidence="1" type="ORF">C2S_6750</name>
</gene>
<protein>
    <submittedName>
        <fullName evidence="1">Uncharacterized protein</fullName>
    </submittedName>
</protein>
<evidence type="ECO:0000313" key="1">
    <source>
        <dbReference type="EMBL" id="VTT67045.1"/>
    </source>
</evidence>
<accession>A0A9Q9UBF0</accession>
<dbReference type="Proteomes" id="UP000760494">
    <property type="component" value="Unassembled WGS sequence"/>
</dbReference>
<dbReference type="AlphaFoldDB" id="A0A9Q9UBF0"/>
<feature type="non-terminal residue" evidence="1">
    <location>
        <position position="125"/>
    </location>
</feature>
<proteinExistence type="predicted"/>
<evidence type="ECO:0000313" key="2">
    <source>
        <dbReference type="Proteomes" id="UP000760494"/>
    </source>
</evidence>
<sequence length="125" mass="13476">MNEAKADAGVHTTASAISIHIGAVPQMQAARRTMQAIAANELRQGEHEAELEVYWPSRSPAGRFTAEPSPAHYQDYLLQRILLSAKSTPILNLTKTAAYDGSDGGAWLMVDGSWRRGPGGSEDNL</sequence>
<organism evidence="1 2">
    <name type="scientific">Fusarium fujikuroi</name>
    <name type="common">Bakanae and foot rot disease fungus</name>
    <name type="synonym">Gibberella fujikuroi</name>
    <dbReference type="NCBI Taxonomy" id="5127"/>
    <lineage>
        <taxon>Eukaryota</taxon>
        <taxon>Fungi</taxon>
        <taxon>Dikarya</taxon>
        <taxon>Ascomycota</taxon>
        <taxon>Pezizomycotina</taxon>
        <taxon>Sordariomycetes</taxon>
        <taxon>Hypocreomycetidae</taxon>
        <taxon>Hypocreales</taxon>
        <taxon>Nectriaceae</taxon>
        <taxon>Fusarium</taxon>
        <taxon>Fusarium fujikuroi species complex</taxon>
    </lineage>
</organism>